<dbReference type="GeneID" id="38782824"/>
<evidence type="ECO:0000259" key="1">
    <source>
        <dbReference type="Pfam" id="PF05699"/>
    </source>
</evidence>
<accession>A0A401GUJ5</accession>
<evidence type="ECO:0000313" key="3">
    <source>
        <dbReference type="Proteomes" id="UP000287166"/>
    </source>
</evidence>
<dbReference type="Pfam" id="PF05699">
    <property type="entry name" value="Dimer_Tnp_hAT"/>
    <property type="match status" value="1"/>
</dbReference>
<evidence type="ECO:0000313" key="2">
    <source>
        <dbReference type="EMBL" id="GBE85907.1"/>
    </source>
</evidence>
<dbReference type="OrthoDB" id="2784932at2759"/>
<reference evidence="2 3" key="1">
    <citation type="journal article" date="2018" name="Sci. Rep.">
        <title>Genome sequence of the cauliflower mushroom Sparassis crispa (Hanabiratake) and its association with beneficial usage.</title>
        <authorList>
            <person name="Kiyama R."/>
            <person name="Furutani Y."/>
            <person name="Kawaguchi K."/>
            <person name="Nakanishi T."/>
        </authorList>
    </citation>
    <scope>NUCLEOTIDE SEQUENCE [LARGE SCALE GENOMIC DNA]</scope>
</reference>
<dbReference type="InterPro" id="IPR008906">
    <property type="entry name" value="HATC_C_dom"/>
</dbReference>
<gene>
    <name evidence="2" type="ORF">SCP_0804310</name>
</gene>
<sequence>MCWITWSGNVKGTRKRKDAPQVRSVVTEAALGCIRDAVHLPPVVRVAAHAALLLSNKYYALTDECEAYRISIVMCPDKKLDYFMKRGWSPEDVEDAKKLVIKRWEETYKPSLGVTISVAPALVAMRGSEWLTPAVVEPVRPIDSIYTYLEDPVLSASAIQLIGGVMEYWYNAEQCTPHLAAMGSDFCSAPTSSTDAERAFSDGRREVNFMQHNTLSQTFKASMAVGSWDGTPLLPDFPELTQLMRAKLRGDAGLSN</sequence>
<name>A0A401GUJ5_9APHY</name>
<dbReference type="InterPro" id="IPR012337">
    <property type="entry name" value="RNaseH-like_sf"/>
</dbReference>
<dbReference type="RefSeq" id="XP_027616820.1">
    <property type="nucleotide sequence ID" value="XM_027761019.1"/>
</dbReference>
<dbReference type="GO" id="GO:0046983">
    <property type="term" value="F:protein dimerization activity"/>
    <property type="evidence" value="ECO:0007669"/>
    <property type="project" value="InterPro"/>
</dbReference>
<organism evidence="2 3">
    <name type="scientific">Sparassis crispa</name>
    <dbReference type="NCBI Taxonomy" id="139825"/>
    <lineage>
        <taxon>Eukaryota</taxon>
        <taxon>Fungi</taxon>
        <taxon>Dikarya</taxon>
        <taxon>Basidiomycota</taxon>
        <taxon>Agaricomycotina</taxon>
        <taxon>Agaricomycetes</taxon>
        <taxon>Polyporales</taxon>
        <taxon>Sparassidaceae</taxon>
        <taxon>Sparassis</taxon>
    </lineage>
</organism>
<dbReference type="SUPFAM" id="SSF53098">
    <property type="entry name" value="Ribonuclease H-like"/>
    <property type="match status" value="1"/>
</dbReference>
<dbReference type="AlphaFoldDB" id="A0A401GUJ5"/>
<dbReference type="InParanoid" id="A0A401GUJ5"/>
<comment type="caution">
    <text evidence="2">The sequence shown here is derived from an EMBL/GenBank/DDBJ whole genome shotgun (WGS) entry which is preliminary data.</text>
</comment>
<feature type="domain" description="HAT C-terminal dimerisation" evidence="1">
    <location>
        <begin position="147"/>
        <end position="225"/>
    </location>
</feature>
<proteinExistence type="predicted"/>
<dbReference type="STRING" id="139825.A0A401GUJ5"/>
<dbReference type="EMBL" id="BFAD01000008">
    <property type="protein sequence ID" value="GBE85907.1"/>
    <property type="molecule type" value="Genomic_DNA"/>
</dbReference>
<protein>
    <recommendedName>
        <fullName evidence="1">HAT C-terminal dimerisation domain-containing protein</fullName>
    </recommendedName>
</protein>
<dbReference type="Proteomes" id="UP000287166">
    <property type="component" value="Unassembled WGS sequence"/>
</dbReference>
<keyword evidence="3" id="KW-1185">Reference proteome</keyword>